<comment type="caution">
    <text evidence="1">The sequence shown here is derived from an EMBL/GenBank/DDBJ whole genome shotgun (WGS) entry which is preliminary data.</text>
</comment>
<name>A0A1B6NSY2_9ZZZZ</name>
<proteinExistence type="predicted"/>
<reference evidence="1" key="1">
    <citation type="submission" date="2013-11" db="EMBL/GenBank/DDBJ databases">
        <title>Microbial diversity, functional groups and degradation webs in Northern and Southern Mediterranean and Red Sea marine crude oil polluted sites.</title>
        <authorList>
            <person name="Daffonchio D."/>
            <person name="Mapelli F."/>
            <person name="Ferrer M."/>
            <person name="Richter M."/>
            <person name="Cherif A."/>
            <person name="Malkawi H.I."/>
            <person name="Yakimov M.M."/>
            <person name="Abdel-Fattah Y.R."/>
            <person name="Blaghen M."/>
            <person name="Golyshin P.N."/>
            <person name="Kalogerakis N."/>
            <person name="Boon N."/>
            <person name="Magagnini M."/>
            <person name="Fava F."/>
        </authorList>
    </citation>
    <scope>NUCLEOTIDE SEQUENCE</scope>
</reference>
<protein>
    <submittedName>
        <fullName evidence="1">Uncharacterized protein</fullName>
    </submittedName>
</protein>
<gene>
    <name evidence="1" type="ORF">MGSAQ_002054</name>
</gene>
<organism evidence="1">
    <name type="scientific">marine sediment metagenome</name>
    <dbReference type="NCBI Taxonomy" id="412755"/>
    <lineage>
        <taxon>unclassified sequences</taxon>
        <taxon>metagenomes</taxon>
        <taxon>ecological metagenomes</taxon>
    </lineage>
</organism>
<accession>A0A1B6NSY2</accession>
<dbReference type="AlphaFoldDB" id="A0A1B6NSY2"/>
<dbReference type="EMBL" id="AYSL01001143">
    <property type="protein sequence ID" value="KTF06448.1"/>
    <property type="molecule type" value="Genomic_DNA"/>
</dbReference>
<evidence type="ECO:0000313" key="1">
    <source>
        <dbReference type="EMBL" id="KTF06448.1"/>
    </source>
</evidence>
<sequence>MINCKHYTFLIALDALTQIIRVCVRASRVPVNTATLPRFCTNVLRYKSPLRYWG</sequence>